<feature type="compositionally biased region" description="Polar residues" evidence="1">
    <location>
        <begin position="312"/>
        <end position="323"/>
    </location>
</feature>
<organism evidence="2 3">
    <name type="scientific">Coniochaeta pulveracea</name>
    <dbReference type="NCBI Taxonomy" id="177199"/>
    <lineage>
        <taxon>Eukaryota</taxon>
        <taxon>Fungi</taxon>
        <taxon>Dikarya</taxon>
        <taxon>Ascomycota</taxon>
        <taxon>Pezizomycotina</taxon>
        <taxon>Sordariomycetes</taxon>
        <taxon>Sordariomycetidae</taxon>
        <taxon>Coniochaetales</taxon>
        <taxon>Coniochaetaceae</taxon>
        <taxon>Coniochaeta</taxon>
    </lineage>
</organism>
<evidence type="ECO:0000313" key="3">
    <source>
        <dbReference type="Proteomes" id="UP000275385"/>
    </source>
</evidence>
<evidence type="ECO:0000313" key="2">
    <source>
        <dbReference type="EMBL" id="RKU41652.1"/>
    </source>
</evidence>
<reference evidence="2 3" key="1">
    <citation type="submission" date="2018-08" db="EMBL/GenBank/DDBJ databases">
        <title>Draft genome of the lignicolous fungus Coniochaeta pulveracea.</title>
        <authorList>
            <person name="Borstlap C.J."/>
            <person name="De Witt R.N."/>
            <person name="Botha A."/>
            <person name="Volschenk H."/>
        </authorList>
    </citation>
    <scope>NUCLEOTIDE SEQUENCE [LARGE SCALE GENOMIC DNA]</scope>
    <source>
        <strain evidence="2 3">CAB683</strain>
    </source>
</reference>
<protein>
    <submittedName>
        <fullName evidence="2">Uncharacterized protein</fullName>
    </submittedName>
</protein>
<sequence length="517" mass="56860">MEAIAPGAAWKSMFPCPQFITTAFPRIQQNTIILGICGLDVEASNPEDDGWFVSDYYAFNYLLHVLTNTLLDDAKITRPTVLPSDSMKEGVLNCLSTLSELSHQTESPLLVLAFGHRQAEDKSVLIGAYPDNLTNQAPITSLLTIDDFRQATSQAKQVGLISTACFSGGWTVIPDLNITVAAAAGEESDQSLSWPESPTSKRIYGSVFASAAICFLTDQAGMTGDMPTFNNMCRQMVDNLGTRLTRFPMHHEFTFAAYNNEYGGAWSHVSAIPVTDFEARWNALEVAPPAAPSMLDMDPGNPLCTNDEDGQHAQQALDSSATGSMRRHRPFSLRPSLFGGTFRSQTRFIQQTVAHHLTTCKGDWDMALGGKHGRILRRYLCNPCPDKAATRQALHLVEWRSGMMELADTWVAVLQLPRPEGKRTCAHWDRRLELGGQGSSAHGRMRSIFGLLREHGFVELIPETHECEFTTSGLFSCGGIQFTRPRNYMAACMALAGLQDAEVVATLERCKTILQAS</sequence>
<comment type="caution">
    <text evidence="2">The sequence shown here is derived from an EMBL/GenBank/DDBJ whole genome shotgun (WGS) entry which is preliminary data.</text>
</comment>
<feature type="region of interest" description="Disordered" evidence="1">
    <location>
        <begin position="304"/>
        <end position="327"/>
    </location>
</feature>
<gene>
    <name evidence="2" type="ORF">DL546_002517</name>
</gene>
<dbReference type="EMBL" id="QVQW01000070">
    <property type="protein sequence ID" value="RKU41652.1"/>
    <property type="molecule type" value="Genomic_DNA"/>
</dbReference>
<dbReference type="Proteomes" id="UP000275385">
    <property type="component" value="Unassembled WGS sequence"/>
</dbReference>
<accession>A0A420Y152</accession>
<dbReference type="OrthoDB" id="5242875at2759"/>
<keyword evidence="3" id="KW-1185">Reference proteome</keyword>
<proteinExistence type="predicted"/>
<dbReference type="STRING" id="177199.A0A420Y152"/>
<dbReference type="AlphaFoldDB" id="A0A420Y152"/>
<evidence type="ECO:0000256" key="1">
    <source>
        <dbReference type="SAM" id="MobiDB-lite"/>
    </source>
</evidence>
<name>A0A420Y152_9PEZI</name>